<evidence type="ECO:0000313" key="3">
    <source>
        <dbReference type="Proteomes" id="UP000324897"/>
    </source>
</evidence>
<organism evidence="2 3">
    <name type="scientific">Eragrostis curvula</name>
    <name type="common">weeping love grass</name>
    <dbReference type="NCBI Taxonomy" id="38414"/>
    <lineage>
        <taxon>Eukaryota</taxon>
        <taxon>Viridiplantae</taxon>
        <taxon>Streptophyta</taxon>
        <taxon>Embryophyta</taxon>
        <taxon>Tracheophyta</taxon>
        <taxon>Spermatophyta</taxon>
        <taxon>Magnoliopsida</taxon>
        <taxon>Liliopsida</taxon>
        <taxon>Poales</taxon>
        <taxon>Poaceae</taxon>
        <taxon>PACMAD clade</taxon>
        <taxon>Chloridoideae</taxon>
        <taxon>Eragrostideae</taxon>
        <taxon>Eragrostidinae</taxon>
        <taxon>Eragrostis</taxon>
    </lineage>
</organism>
<evidence type="ECO:0000256" key="1">
    <source>
        <dbReference type="SAM" id="MobiDB-lite"/>
    </source>
</evidence>
<dbReference type="Gramene" id="TVU12894">
    <property type="protein sequence ID" value="TVU12894"/>
    <property type="gene ID" value="EJB05_46560"/>
</dbReference>
<proteinExistence type="predicted"/>
<name>A0A5J9TNH6_9POAL</name>
<feature type="compositionally biased region" description="Basic and acidic residues" evidence="1">
    <location>
        <begin position="9"/>
        <end position="18"/>
    </location>
</feature>
<dbReference type="EMBL" id="RWGY01000039">
    <property type="protein sequence ID" value="TVU12894.1"/>
    <property type="molecule type" value="Genomic_DNA"/>
</dbReference>
<dbReference type="Proteomes" id="UP000324897">
    <property type="component" value="Chromosome 3"/>
</dbReference>
<feature type="non-terminal residue" evidence="2">
    <location>
        <position position="1"/>
    </location>
</feature>
<evidence type="ECO:0000313" key="2">
    <source>
        <dbReference type="EMBL" id="TVU12894.1"/>
    </source>
</evidence>
<comment type="caution">
    <text evidence="2">The sequence shown here is derived from an EMBL/GenBank/DDBJ whole genome shotgun (WGS) entry which is preliminary data.</text>
</comment>
<reference evidence="2 3" key="1">
    <citation type="journal article" date="2019" name="Sci. Rep.">
        <title>A high-quality genome of Eragrostis curvula grass provides insights into Poaceae evolution and supports new strategies to enhance forage quality.</title>
        <authorList>
            <person name="Carballo J."/>
            <person name="Santos B.A.C.M."/>
            <person name="Zappacosta D."/>
            <person name="Garbus I."/>
            <person name="Selva J.P."/>
            <person name="Gallo C.A."/>
            <person name="Diaz A."/>
            <person name="Albertini E."/>
            <person name="Caccamo M."/>
            <person name="Echenique V."/>
        </authorList>
    </citation>
    <scope>NUCLEOTIDE SEQUENCE [LARGE SCALE GENOMIC DNA]</scope>
    <source>
        <strain evidence="3">cv. Victoria</strain>
        <tissue evidence="2">Leaf</tissue>
    </source>
</reference>
<gene>
    <name evidence="2" type="ORF">EJB05_46560</name>
</gene>
<dbReference type="AlphaFoldDB" id="A0A5J9TNH6"/>
<protein>
    <submittedName>
        <fullName evidence="2">Uncharacterized protein</fullName>
    </submittedName>
</protein>
<feature type="region of interest" description="Disordered" evidence="1">
    <location>
        <begin position="1"/>
        <end position="30"/>
    </location>
</feature>
<accession>A0A5J9TNH6</accession>
<sequence length="155" mass="16637">VDAVEQDEDNHRRPDHRCYGGADDPQRQRRASGRGCVAPTARGCCLTWVAPCGLPGASALRVLAEIEPVAGRTCSVLELDVCDGDDGNCHFPCRHPSDCQGKMTVATSLHSAPITSHPPILLNSVCTASCIEGSDMSSMSHDSMRQICYVGKHIY</sequence>
<keyword evidence="3" id="KW-1185">Reference proteome</keyword>